<dbReference type="SMART" id="SM00398">
    <property type="entry name" value="HMG"/>
    <property type="match status" value="1"/>
</dbReference>
<evidence type="ECO:0000313" key="5">
    <source>
        <dbReference type="Proteomes" id="UP001222932"/>
    </source>
</evidence>
<keyword evidence="1" id="KW-0539">Nucleus</keyword>
<protein>
    <recommendedName>
        <fullName evidence="3">HMG box domain-containing protein</fullName>
    </recommendedName>
</protein>
<evidence type="ECO:0000259" key="3">
    <source>
        <dbReference type="PROSITE" id="PS50118"/>
    </source>
</evidence>
<name>A0AAD3TWY3_9TREE</name>
<dbReference type="InterPro" id="IPR009071">
    <property type="entry name" value="HMG_box_dom"/>
</dbReference>
<dbReference type="PANTHER" id="PTHR34144">
    <property type="entry name" value="CHROMOSOME 8, WHOLE GENOME SHOTGUN SEQUENCE"/>
    <property type="match status" value="1"/>
</dbReference>
<evidence type="ECO:0000256" key="1">
    <source>
        <dbReference type="PROSITE-ProRule" id="PRU00267"/>
    </source>
</evidence>
<dbReference type="PANTHER" id="PTHR34144:SF5">
    <property type="entry name" value="ALPHA-1,3-MANNOSYLTRANSFERASE CMT1"/>
    <property type="match status" value="1"/>
</dbReference>
<dbReference type="EMBL" id="BTCM01000005">
    <property type="protein sequence ID" value="GMK58391.1"/>
    <property type="molecule type" value="Genomic_DNA"/>
</dbReference>
<feature type="compositionally biased region" description="Acidic residues" evidence="2">
    <location>
        <begin position="604"/>
        <end position="615"/>
    </location>
</feature>
<feature type="DNA-binding region" description="HMG box" evidence="1">
    <location>
        <begin position="513"/>
        <end position="581"/>
    </location>
</feature>
<dbReference type="Gene3D" id="1.10.30.10">
    <property type="entry name" value="High mobility group box domain"/>
    <property type="match status" value="1"/>
</dbReference>
<evidence type="ECO:0000313" key="4">
    <source>
        <dbReference type="EMBL" id="GMK58391.1"/>
    </source>
</evidence>
<dbReference type="InterPro" id="IPR036910">
    <property type="entry name" value="HMG_box_dom_sf"/>
</dbReference>
<evidence type="ECO:0000256" key="2">
    <source>
        <dbReference type="SAM" id="MobiDB-lite"/>
    </source>
</evidence>
<feature type="domain" description="HMG box" evidence="3">
    <location>
        <begin position="513"/>
        <end position="581"/>
    </location>
</feature>
<dbReference type="InterPro" id="IPR021047">
    <property type="entry name" value="Mannosyltransferase_CMT1"/>
</dbReference>
<dbReference type="GO" id="GO:0005634">
    <property type="term" value="C:nucleus"/>
    <property type="evidence" value="ECO:0007669"/>
    <property type="project" value="UniProtKB-UniRule"/>
</dbReference>
<dbReference type="GO" id="GO:0003677">
    <property type="term" value="F:DNA binding"/>
    <property type="evidence" value="ECO:0007669"/>
    <property type="project" value="UniProtKB-UniRule"/>
</dbReference>
<dbReference type="PROSITE" id="PS50118">
    <property type="entry name" value="HMG_BOX_2"/>
    <property type="match status" value="1"/>
</dbReference>
<dbReference type="CDD" id="cd00084">
    <property type="entry name" value="HMG-box_SF"/>
    <property type="match status" value="1"/>
</dbReference>
<feature type="region of interest" description="Disordered" evidence="2">
    <location>
        <begin position="583"/>
        <end position="648"/>
    </location>
</feature>
<keyword evidence="1" id="KW-0238">DNA-binding</keyword>
<gene>
    <name evidence="4" type="ORF">CspeluHIS016_0504230</name>
</gene>
<reference evidence="4" key="1">
    <citation type="journal article" date="2023" name="BMC Genomics">
        <title>Chromosome-level genome assemblies of Cutaneotrichosporon spp. (Trichosporonales, Basidiomycota) reveal imbalanced evolution between nucleotide sequences and chromosome synteny.</title>
        <authorList>
            <person name="Kobayashi Y."/>
            <person name="Kayamori A."/>
            <person name="Aoki K."/>
            <person name="Shiwa Y."/>
            <person name="Matsutani M."/>
            <person name="Fujita N."/>
            <person name="Sugita T."/>
            <person name="Iwasaki W."/>
            <person name="Tanaka N."/>
            <person name="Takashima M."/>
        </authorList>
    </citation>
    <scope>NUCLEOTIDE SEQUENCE</scope>
    <source>
        <strain evidence="4">HIS016</strain>
    </source>
</reference>
<dbReference type="Pfam" id="PF11735">
    <property type="entry name" value="CAP59_mtransfer"/>
    <property type="match status" value="1"/>
</dbReference>
<comment type="caution">
    <text evidence="4">The sequence shown here is derived from an EMBL/GenBank/DDBJ whole genome shotgun (WGS) entry which is preliminary data.</text>
</comment>
<feature type="region of interest" description="Disordered" evidence="2">
    <location>
        <begin position="492"/>
        <end position="520"/>
    </location>
</feature>
<sequence length="648" mass="72010">MRRPFRNRAVLATALLLAVAVSYLLLVARQDWVSHFRSPSSSIPAHQQYSPPRQVERTIAALRKSFAAEYALHSRAPPPEPVYAAPWLSREQEDRYAVITKSPQKGTHSRIMIATITRDITSQLPDILNAIAVLVHFLGPNSLSFSILEGPSSDATPHILNRVLRPLLRDLGVPDSVVRIETDAPKIKWDEVNRIEALAELRNKALAPMLDRSFGDVGPIVFLNDVFLHASDILELLYQHRLSDASITTAWDWMERDPAYFYDVWVARTIDTGDLFYPIAGEEWRPSDDILSTSPASKKAFDALHPFQAFSSWNALAVLDPAPFFLPHKVRFRRGGMGECAASECSIICSDFWKAGHGRIQVVPSVQLAYGREVALETAKRLREDTLALGWKGGVPPRDVPIQWKKETVRLYEILTTRTTETSIMALHNQELILSLQEVSAAMTRCAAAIDSSLRSANPAATAFALHHPSTLSTLESGAIIAQGLAAAVAASSEGATKKRSRKEKKPKDPKAPKRPPSAYLLYQNNVREGIRTANPNMPYKDVLGVIAEQWKGLSSDERKVYEHAYSLATEDFRKRDLAYKHDGTILPPASGIPNHSEHKEESESSDDSSSEEETPVPVLPTASKKDKKRNKSDADSKSKKSKKNKKD</sequence>
<reference evidence="4" key="2">
    <citation type="submission" date="2023-06" db="EMBL/GenBank/DDBJ databases">
        <authorList>
            <person name="Kobayashi Y."/>
            <person name="Kayamori A."/>
            <person name="Aoki K."/>
            <person name="Shiwa Y."/>
            <person name="Fujita N."/>
            <person name="Sugita T."/>
            <person name="Iwasaki W."/>
            <person name="Tanaka N."/>
            <person name="Takashima M."/>
        </authorList>
    </citation>
    <scope>NUCLEOTIDE SEQUENCE</scope>
    <source>
        <strain evidence="4">HIS016</strain>
    </source>
</reference>
<dbReference type="Proteomes" id="UP001222932">
    <property type="component" value="Unassembled WGS sequence"/>
</dbReference>
<accession>A0AAD3TWY3</accession>
<dbReference type="AlphaFoldDB" id="A0AAD3TWY3"/>
<proteinExistence type="predicted"/>
<keyword evidence="5" id="KW-1185">Reference proteome</keyword>
<dbReference type="SUPFAM" id="SSF47095">
    <property type="entry name" value="HMG-box"/>
    <property type="match status" value="1"/>
</dbReference>
<organism evidence="4 5">
    <name type="scientific">Cutaneotrichosporon spelunceum</name>
    <dbReference type="NCBI Taxonomy" id="1672016"/>
    <lineage>
        <taxon>Eukaryota</taxon>
        <taxon>Fungi</taxon>
        <taxon>Dikarya</taxon>
        <taxon>Basidiomycota</taxon>
        <taxon>Agaricomycotina</taxon>
        <taxon>Tremellomycetes</taxon>
        <taxon>Trichosporonales</taxon>
        <taxon>Trichosporonaceae</taxon>
        <taxon>Cutaneotrichosporon</taxon>
    </lineage>
</organism>
<dbReference type="Pfam" id="PF00505">
    <property type="entry name" value="HMG_box"/>
    <property type="match status" value="1"/>
</dbReference>